<sequence>MPQSEDGNEDQLAFGLAAGGLTSRSLTSHLQADQAAFDSHRRRPDHPTSKFEDKFVQPPTPWSEDKDRHKSWDRLVIGPPYYSVTFSAERTCGQDEQLNVSVAPESGLLPIQTVYTSSGWDSYSYAFKARHSAVWLAIHNPGDEEDPACGPLFDSIAIKALDPPHLAKGNMLRNGDFEVGPFIFPDSPWGVLVPLMDEDDVSPLPGWMVMSDTKSVKYEDAAHYKVPHGSYAVELAAGREAALVQEVSTTPGRWYSLSFSVRDAGNGCEGSMALEAYAAWATARVPYNESRRARGHGRAELEFAAVANRTRVVFQSYNHHMKPDGTLCGAGPRRRLPRQRAKAHGAPVALVVRSGAEIFHTIRVRYYLLLLGHTRACVCWWPGRVAVAVCTCASGVCHGERL</sequence>
<evidence type="ECO:0000256" key="4">
    <source>
        <dbReference type="ARBA" id="ARBA00022729"/>
    </source>
</evidence>
<feature type="compositionally biased region" description="Basic and acidic residues" evidence="6">
    <location>
        <begin position="45"/>
        <end position="55"/>
    </location>
</feature>
<keyword evidence="3" id="KW-0964">Secreted</keyword>
<evidence type="ECO:0000256" key="6">
    <source>
        <dbReference type="SAM" id="MobiDB-lite"/>
    </source>
</evidence>
<evidence type="ECO:0000256" key="3">
    <source>
        <dbReference type="ARBA" id="ARBA00022525"/>
    </source>
</evidence>
<reference evidence="8 9" key="1">
    <citation type="submission" date="2016-09" db="EMBL/GenBank/DDBJ databases">
        <title>The draft genome of Dichanthelium oligosanthes: A C3 panicoid grass species.</title>
        <authorList>
            <person name="Studer A.J."/>
            <person name="Schnable J.C."/>
            <person name="Brutnell T.P."/>
        </authorList>
    </citation>
    <scope>NUCLEOTIDE SEQUENCE [LARGE SCALE GENOMIC DNA]</scope>
    <source>
        <strain evidence="9">cv. Kellogg 1175</strain>
        <tissue evidence="8">Leaf</tissue>
    </source>
</reference>
<dbReference type="PANTHER" id="PTHR31265:SF54">
    <property type="entry name" value="DUF642 DOMAIN-CONTAINING PROTEIN"/>
    <property type="match status" value="1"/>
</dbReference>
<dbReference type="Proteomes" id="UP000095767">
    <property type="component" value="Unassembled WGS sequence"/>
</dbReference>
<name>A0A1E5W229_9POAL</name>
<dbReference type="InterPro" id="IPR006946">
    <property type="entry name" value="DGR2-like_dom"/>
</dbReference>
<comment type="caution">
    <text evidence="8">The sequence shown here is derived from an EMBL/GenBank/DDBJ whole genome shotgun (WGS) entry which is preliminary data.</text>
</comment>
<feature type="region of interest" description="Disordered" evidence="6">
    <location>
        <begin position="29"/>
        <end position="67"/>
    </location>
</feature>
<dbReference type="Pfam" id="PF04862">
    <property type="entry name" value="DUF642"/>
    <property type="match status" value="2"/>
</dbReference>
<feature type="domain" description="DUF642" evidence="7">
    <location>
        <begin position="81"/>
        <end position="159"/>
    </location>
</feature>
<evidence type="ECO:0000313" key="9">
    <source>
        <dbReference type="Proteomes" id="UP000095767"/>
    </source>
</evidence>
<keyword evidence="5" id="KW-0325">Glycoprotein</keyword>
<dbReference type="AlphaFoldDB" id="A0A1E5W229"/>
<proteinExistence type="predicted"/>
<comment type="subcellular location">
    <subcellularLocation>
        <location evidence="1">Cell envelope</location>
    </subcellularLocation>
    <subcellularLocation>
        <location evidence="2">Secreted</location>
    </subcellularLocation>
</comment>
<protein>
    <recommendedName>
        <fullName evidence="7">DUF642 domain-containing protein</fullName>
    </recommendedName>
</protein>
<feature type="domain" description="DUF642" evidence="7">
    <location>
        <begin position="171"/>
        <end position="321"/>
    </location>
</feature>
<dbReference type="PANTHER" id="PTHR31265">
    <property type="entry name" value="OS02G0527500 PROTEIN-RELATED"/>
    <property type="match status" value="1"/>
</dbReference>
<evidence type="ECO:0000256" key="2">
    <source>
        <dbReference type="ARBA" id="ARBA00004613"/>
    </source>
</evidence>
<evidence type="ECO:0000256" key="1">
    <source>
        <dbReference type="ARBA" id="ARBA00004196"/>
    </source>
</evidence>
<keyword evidence="4" id="KW-0732">Signal</keyword>
<dbReference type="InterPro" id="IPR052437">
    <property type="entry name" value="Pectin_Meth_Modulator"/>
</dbReference>
<evidence type="ECO:0000313" key="8">
    <source>
        <dbReference type="EMBL" id="OEL31401.1"/>
    </source>
</evidence>
<dbReference type="Gene3D" id="2.60.120.260">
    <property type="entry name" value="Galactose-binding domain-like"/>
    <property type="match status" value="1"/>
</dbReference>
<dbReference type="GO" id="GO:0005576">
    <property type="term" value="C:extracellular region"/>
    <property type="evidence" value="ECO:0007669"/>
    <property type="project" value="UniProtKB-SubCell"/>
</dbReference>
<organism evidence="8 9">
    <name type="scientific">Dichanthelium oligosanthes</name>
    <dbReference type="NCBI Taxonomy" id="888268"/>
    <lineage>
        <taxon>Eukaryota</taxon>
        <taxon>Viridiplantae</taxon>
        <taxon>Streptophyta</taxon>
        <taxon>Embryophyta</taxon>
        <taxon>Tracheophyta</taxon>
        <taxon>Spermatophyta</taxon>
        <taxon>Magnoliopsida</taxon>
        <taxon>Liliopsida</taxon>
        <taxon>Poales</taxon>
        <taxon>Poaceae</taxon>
        <taxon>PACMAD clade</taxon>
        <taxon>Panicoideae</taxon>
        <taxon>Panicodae</taxon>
        <taxon>Paniceae</taxon>
        <taxon>Dichantheliinae</taxon>
        <taxon>Dichanthelium</taxon>
    </lineage>
</organism>
<gene>
    <name evidence="8" type="ORF">BAE44_0007580</name>
</gene>
<dbReference type="STRING" id="888268.A0A1E5W229"/>
<evidence type="ECO:0000256" key="5">
    <source>
        <dbReference type="ARBA" id="ARBA00023180"/>
    </source>
</evidence>
<dbReference type="EMBL" id="LWDX02023481">
    <property type="protein sequence ID" value="OEL31401.1"/>
    <property type="molecule type" value="Genomic_DNA"/>
</dbReference>
<evidence type="ECO:0000259" key="7">
    <source>
        <dbReference type="Pfam" id="PF04862"/>
    </source>
</evidence>
<accession>A0A1E5W229</accession>
<keyword evidence="9" id="KW-1185">Reference proteome</keyword>